<comment type="caution">
    <text evidence="2">The sequence shown here is derived from an EMBL/GenBank/DDBJ whole genome shotgun (WGS) entry which is preliminary data.</text>
</comment>
<evidence type="ECO:0000313" key="2">
    <source>
        <dbReference type="EMBL" id="KRS11001.1"/>
    </source>
</evidence>
<keyword evidence="3" id="KW-1185">Reference proteome</keyword>
<gene>
    <name evidence="2" type="ORF">XM53_18130</name>
</gene>
<dbReference type="RefSeq" id="WP_057795901.1">
    <property type="nucleotide sequence ID" value="NZ_LAXJ01000024.1"/>
</dbReference>
<dbReference type="OrthoDB" id="7745622at2"/>
<protein>
    <submittedName>
        <fullName evidence="2">Uncharacterized protein</fullName>
    </submittedName>
</protein>
<accession>A0A0T5NPV6</accession>
<evidence type="ECO:0000256" key="1">
    <source>
        <dbReference type="SAM" id="MobiDB-lite"/>
    </source>
</evidence>
<dbReference type="PATRIC" id="fig|1641875.4.peg.2149"/>
<organism evidence="2 3">
    <name type="scientific">Roseovarius atlanticus</name>
    <dbReference type="NCBI Taxonomy" id="1641875"/>
    <lineage>
        <taxon>Bacteria</taxon>
        <taxon>Pseudomonadati</taxon>
        <taxon>Pseudomonadota</taxon>
        <taxon>Alphaproteobacteria</taxon>
        <taxon>Rhodobacterales</taxon>
        <taxon>Roseobacteraceae</taxon>
        <taxon>Roseovarius</taxon>
    </lineage>
</organism>
<proteinExistence type="predicted"/>
<evidence type="ECO:0000313" key="3">
    <source>
        <dbReference type="Proteomes" id="UP000051295"/>
    </source>
</evidence>
<dbReference type="EMBL" id="LAXJ01000024">
    <property type="protein sequence ID" value="KRS11001.1"/>
    <property type="molecule type" value="Genomic_DNA"/>
</dbReference>
<feature type="region of interest" description="Disordered" evidence="1">
    <location>
        <begin position="1"/>
        <end position="20"/>
    </location>
</feature>
<name>A0A0T5NPV6_9RHOB</name>
<dbReference type="STRING" id="1641875.XM53_18130"/>
<reference evidence="2 3" key="1">
    <citation type="submission" date="2015-04" db="EMBL/GenBank/DDBJ databases">
        <title>The draft genome sequence of Roseovarius sp.R12b.</title>
        <authorList>
            <person name="Li G."/>
            <person name="Lai Q."/>
            <person name="Shao Z."/>
            <person name="Yan P."/>
        </authorList>
    </citation>
    <scope>NUCLEOTIDE SEQUENCE [LARGE SCALE GENOMIC DNA]</scope>
    <source>
        <strain evidence="2 3">R12B</strain>
    </source>
</reference>
<dbReference type="AlphaFoldDB" id="A0A0T5NPV6"/>
<dbReference type="Proteomes" id="UP000051295">
    <property type="component" value="Unassembled WGS sequence"/>
</dbReference>
<sequence>MTFMRSPQEVRLEKRRTKGKTARKWARGVQVCLMGLCMTAVWQERALYPGMHDRMQETYAYGVDWLESTETGSSYLTAMGDLGGGIGSNHEHNAITRALLNLRQ</sequence>